<dbReference type="InterPro" id="IPR015421">
    <property type="entry name" value="PyrdxlP-dep_Trfase_major"/>
</dbReference>
<dbReference type="InterPro" id="IPR015422">
    <property type="entry name" value="PyrdxlP-dep_Trfase_small"/>
</dbReference>
<accession>A0A1H0TS29</accession>
<protein>
    <submittedName>
        <fullName evidence="1">Aspartate aminotransferase</fullName>
    </submittedName>
</protein>
<keyword evidence="1" id="KW-0032">Aminotransferase</keyword>
<dbReference type="Gene3D" id="3.40.640.10">
    <property type="entry name" value="Type I PLP-dependent aspartate aminotransferase-like (Major domain)"/>
    <property type="match status" value="1"/>
</dbReference>
<reference evidence="1 2" key="1">
    <citation type="submission" date="2016-10" db="EMBL/GenBank/DDBJ databases">
        <authorList>
            <person name="de Groot N.N."/>
        </authorList>
    </citation>
    <scope>NUCLEOTIDE SEQUENCE [LARGE SCALE GENOMIC DNA]</scope>
    <source>
        <strain evidence="1 2">DSM 12272</strain>
    </source>
</reference>
<keyword evidence="1" id="KW-0808">Transferase</keyword>
<dbReference type="RefSeq" id="WP_089970518.1">
    <property type="nucleotide sequence ID" value="NZ_FNJM01000008.1"/>
</dbReference>
<organism evidence="1 2">
    <name type="scientific">Clostridium gasigenes</name>
    <dbReference type="NCBI Taxonomy" id="94869"/>
    <lineage>
        <taxon>Bacteria</taxon>
        <taxon>Bacillati</taxon>
        <taxon>Bacillota</taxon>
        <taxon>Clostridia</taxon>
        <taxon>Eubacteriales</taxon>
        <taxon>Clostridiaceae</taxon>
        <taxon>Clostridium</taxon>
    </lineage>
</organism>
<dbReference type="GO" id="GO:0008483">
    <property type="term" value="F:transaminase activity"/>
    <property type="evidence" value="ECO:0007669"/>
    <property type="project" value="UniProtKB-KW"/>
</dbReference>
<keyword evidence="2" id="KW-1185">Reference proteome</keyword>
<gene>
    <name evidence="1" type="ORF">SAMN04488529_10818</name>
</gene>
<dbReference type="STRING" id="94869.SAMN04488529_10818"/>
<dbReference type="Gene3D" id="3.90.1150.10">
    <property type="entry name" value="Aspartate Aminotransferase, domain 1"/>
    <property type="match status" value="1"/>
</dbReference>
<name>A0A1H0TS29_9CLOT</name>
<dbReference type="AlphaFoldDB" id="A0A1H0TS29"/>
<sequence length="70" mass="7940">MKTSPVRKLIPFANMAIDRGMKVYYLNIGQPDIEILRGYFEAIKGYDKKVLGYAASQGTPELIDKKKCWG</sequence>
<proteinExistence type="predicted"/>
<evidence type="ECO:0000313" key="2">
    <source>
        <dbReference type="Proteomes" id="UP000198597"/>
    </source>
</evidence>
<dbReference type="EMBL" id="FNJM01000008">
    <property type="protein sequence ID" value="SDP56743.1"/>
    <property type="molecule type" value="Genomic_DNA"/>
</dbReference>
<evidence type="ECO:0000313" key="1">
    <source>
        <dbReference type="EMBL" id="SDP56743.1"/>
    </source>
</evidence>
<dbReference type="OrthoDB" id="9802328at2"/>
<dbReference type="Proteomes" id="UP000198597">
    <property type="component" value="Unassembled WGS sequence"/>
</dbReference>